<reference evidence="2 3" key="1">
    <citation type="journal article" date="2008" name="Nature">
        <title>The genome of the choanoflagellate Monosiga brevicollis and the origin of metazoans.</title>
        <authorList>
            <consortium name="JGI Sequencing"/>
            <person name="King N."/>
            <person name="Westbrook M.J."/>
            <person name="Young S.L."/>
            <person name="Kuo A."/>
            <person name="Abedin M."/>
            <person name="Chapman J."/>
            <person name="Fairclough S."/>
            <person name="Hellsten U."/>
            <person name="Isogai Y."/>
            <person name="Letunic I."/>
            <person name="Marr M."/>
            <person name="Pincus D."/>
            <person name="Putnam N."/>
            <person name="Rokas A."/>
            <person name="Wright K.J."/>
            <person name="Zuzow R."/>
            <person name="Dirks W."/>
            <person name="Good M."/>
            <person name="Goodstein D."/>
            <person name="Lemons D."/>
            <person name="Li W."/>
            <person name="Lyons J.B."/>
            <person name="Morris A."/>
            <person name="Nichols S."/>
            <person name="Richter D.J."/>
            <person name="Salamov A."/>
            <person name="Bork P."/>
            <person name="Lim W.A."/>
            <person name="Manning G."/>
            <person name="Miller W.T."/>
            <person name="McGinnis W."/>
            <person name="Shapiro H."/>
            <person name="Tjian R."/>
            <person name="Grigoriev I.V."/>
            <person name="Rokhsar D."/>
        </authorList>
    </citation>
    <scope>NUCLEOTIDE SEQUENCE [LARGE SCALE GENOMIC DNA]</scope>
    <source>
        <strain evidence="3">MX1 / ATCC 50154</strain>
    </source>
</reference>
<evidence type="ECO:0000313" key="2">
    <source>
        <dbReference type="EMBL" id="EDQ86751.1"/>
    </source>
</evidence>
<dbReference type="KEGG" id="mbr:MONBRDRAFT_33618"/>
<sequence length="230" mass="24981">MAMAAVRMAAGAVMASAGSVGVRQTAVGGVRLAPVVLARLPQLQQRQQLHQNGPARSIFDKLFGSKEQPATSPTPAAAKGQPARPDLDTDALARASQAVSDAAVVEEPERLPVQPEEVEPIVLALVAEYFPGQDSSDLTQLTFTDLQHKFEVLSELEQRVNIPIRDQELGFLNNMQAVNDYFSLPHSILFPPDERELFPELDMSTLPANLTVDLPRPRAQAFHSPFKAAL</sequence>
<evidence type="ECO:0000256" key="1">
    <source>
        <dbReference type="SAM" id="MobiDB-lite"/>
    </source>
</evidence>
<name>A9V6K9_MONBE</name>
<dbReference type="EMBL" id="CH991563">
    <property type="protein sequence ID" value="EDQ86751.1"/>
    <property type="molecule type" value="Genomic_DNA"/>
</dbReference>
<evidence type="ECO:0000313" key="3">
    <source>
        <dbReference type="Proteomes" id="UP000001357"/>
    </source>
</evidence>
<accession>A9V6K9</accession>
<protein>
    <submittedName>
        <fullName evidence="2">Uncharacterized protein</fullName>
    </submittedName>
</protein>
<dbReference type="GeneID" id="5893701"/>
<keyword evidence="3" id="KW-1185">Reference proteome</keyword>
<dbReference type="AlphaFoldDB" id="A9V6K9"/>
<dbReference type="InParanoid" id="A9V6K9"/>
<proteinExistence type="predicted"/>
<dbReference type="Proteomes" id="UP000001357">
    <property type="component" value="Unassembled WGS sequence"/>
</dbReference>
<dbReference type="RefSeq" id="XP_001748296.1">
    <property type="nucleotide sequence ID" value="XM_001748244.1"/>
</dbReference>
<feature type="region of interest" description="Disordered" evidence="1">
    <location>
        <begin position="65"/>
        <end position="86"/>
    </location>
</feature>
<gene>
    <name evidence="2" type="ORF">MONBRDRAFT_33618</name>
</gene>
<organism evidence="2 3">
    <name type="scientific">Monosiga brevicollis</name>
    <name type="common">Choanoflagellate</name>
    <dbReference type="NCBI Taxonomy" id="81824"/>
    <lineage>
        <taxon>Eukaryota</taxon>
        <taxon>Choanoflagellata</taxon>
        <taxon>Craspedida</taxon>
        <taxon>Salpingoecidae</taxon>
        <taxon>Monosiga</taxon>
    </lineage>
</organism>